<feature type="domain" description="Transposable element P transposase-like GTP-binding insertion" evidence="3">
    <location>
        <begin position="402"/>
        <end position="496"/>
    </location>
</feature>
<feature type="domain" description="Transposable element P transposase-like RNase H" evidence="2">
    <location>
        <begin position="205"/>
        <end position="343"/>
    </location>
</feature>
<dbReference type="InterPro" id="IPR048365">
    <property type="entry name" value="TNP-like_RNaseH_N"/>
</dbReference>
<dbReference type="OrthoDB" id="6503477at2759"/>
<evidence type="ECO:0000256" key="1">
    <source>
        <dbReference type="SAM" id="Coils"/>
    </source>
</evidence>
<dbReference type="VEuPathDB" id="VectorBase:HLOH_050047"/>
<dbReference type="InterPro" id="IPR048366">
    <property type="entry name" value="TNP-like_GBD"/>
</dbReference>
<protein>
    <submittedName>
        <fullName evidence="4">Uncharacterized protein</fullName>
    </submittedName>
</protein>
<dbReference type="Proteomes" id="UP000821853">
    <property type="component" value="Chromosome 8"/>
</dbReference>
<keyword evidence="1" id="KW-0175">Coiled coil</keyword>
<proteinExistence type="predicted"/>
<dbReference type="EMBL" id="JABSTR010000010">
    <property type="protein sequence ID" value="KAH9379751.1"/>
    <property type="molecule type" value="Genomic_DNA"/>
</dbReference>
<feature type="coiled-coil region" evidence="1">
    <location>
        <begin position="110"/>
        <end position="137"/>
    </location>
</feature>
<dbReference type="Pfam" id="PF21788">
    <property type="entry name" value="TNP-like_GBD"/>
    <property type="match status" value="1"/>
</dbReference>
<evidence type="ECO:0000259" key="2">
    <source>
        <dbReference type="Pfam" id="PF21787"/>
    </source>
</evidence>
<accession>A0A9J6GZ78</accession>
<evidence type="ECO:0000313" key="5">
    <source>
        <dbReference type="Proteomes" id="UP000821853"/>
    </source>
</evidence>
<dbReference type="Pfam" id="PF21787">
    <property type="entry name" value="TNP-like_RNaseH_N"/>
    <property type="match status" value="1"/>
</dbReference>
<evidence type="ECO:0000313" key="4">
    <source>
        <dbReference type="EMBL" id="KAH9379751.1"/>
    </source>
</evidence>
<gene>
    <name evidence="4" type="ORF">HPB48_023140</name>
</gene>
<dbReference type="OMA" id="ECTENEH"/>
<keyword evidence="5" id="KW-1185">Reference proteome</keyword>
<organism evidence="4 5">
    <name type="scientific">Haemaphysalis longicornis</name>
    <name type="common">Bush tick</name>
    <dbReference type="NCBI Taxonomy" id="44386"/>
    <lineage>
        <taxon>Eukaryota</taxon>
        <taxon>Metazoa</taxon>
        <taxon>Ecdysozoa</taxon>
        <taxon>Arthropoda</taxon>
        <taxon>Chelicerata</taxon>
        <taxon>Arachnida</taxon>
        <taxon>Acari</taxon>
        <taxon>Parasitiformes</taxon>
        <taxon>Ixodida</taxon>
        <taxon>Ixodoidea</taxon>
        <taxon>Ixodidae</taxon>
        <taxon>Haemaphysalinae</taxon>
        <taxon>Haemaphysalis</taxon>
    </lineage>
</organism>
<evidence type="ECO:0000259" key="3">
    <source>
        <dbReference type="Pfam" id="PF21788"/>
    </source>
</evidence>
<sequence>MFIFPAVADTDSAVAGPSRRCEEGVPVQGSSCDIEFLPDEPDTQTDYCPQLMPAELVVETTGLLYEQEVDFLEAMPEGQVLTLPMTDADTSAFAHEPDVQGNTSSGMHDDTELRRKLDLQQKKITKLEKQLETVLSNKLWHLAPDQAVSAKKKDARGNRWSDATVQKALQMRLACGSRGYDFLREEALPLPSERTLQRRIEDIKFEPGILEELLPALKAKLDTMRPEEKHCALLLDEMQLTAGLDFDPTVKKPIGLATAPLVNPDPDKKFTYATHGLVVMLTGLSSRWKQVVAYHFTGDSTDGAFLKEFIFSVIEKCEGAGCHIDAVISDMGSCNKALWKILGISAGRYSRPSVSCRHPCAAGTDRQLHFLADAPHVLKNIRGHLVRGQSFFLSSDTVAKYHLPSNQVSVHHIKALVKEDAERDLKLAPHLKPSHLEDNHFDKMNVSSAVAVLNHSVGAALRVLVHLGLLLEEAITTAWFVEQVFKWFTLMTSRYIGTAMSNFKESRHDEAVAFLEEFMVMFSSLSIKATSTDRDFFKPVQTGVLISTTSALRIQHELLNKYNFLFVLLCRLTQDALENLFSCVRSKNPVPRALEFKLTLRLIMVSQFFRPSKKGSYAVDERTQLLEFVELKKAACEEDAEASNLLDGCLLEDEATALDDVKMQSLVYLAGYITHSVTKKFTLCNTCKEYLQADKVDENDHLLALKSYRAQGDPSPLVRPSRHVVKLLQHADNVFCTYESQILTTPLSALVNTSLQSHTLPGNFPQCHDLDKRLTSAFLMLRLRIALRKLSSKAKAAKAKCGSKSVGMRAALSQIR</sequence>
<reference evidence="4 5" key="1">
    <citation type="journal article" date="2020" name="Cell">
        <title>Large-Scale Comparative Analyses of Tick Genomes Elucidate Their Genetic Diversity and Vector Capacities.</title>
        <authorList>
            <consortium name="Tick Genome and Microbiome Consortium (TIGMIC)"/>
            <person name="Jia N."/>
            <person name="Wang J."/>
            <person name="Shi W."/>
            <person name="Du L."/>
            <person name="Sun Y."/>
            <person name="Zhan W."/>
            <person name="Jiang J.F."/>
            <person name="Wang Q."/>
            <person name="Zhang B."/>
            <person name="Ji P."/>
            <person name="Bell-Sakyi L."/>
            <person name="Cui X.M."/>
            <person name="Yuan T.T."/>
            <person name="Jiang B.G."/>
            <person name="Yang W.F."/>
            <person name="Lam T.T."/>
            <person name="Chang Q.C."/>
            <person name="Ding S.J."/>
            <person name="Wang X.J."/>
            <person name="Zhu J.G."/>
            <person name="Ruan X.D."/>
            <person name="Zhao L."/>
            <person name="Wei J.T."/>
            <person name="Ye R.Z."/>
            <person name="Que T.C."/>
            <person name="Du C.H."/>
            <person name="Zhou Y.H."/>
            <person name="Cheng J.X."/>
            <person name="Dai P.F."/>
            <person name="Guo W.B."/>
            <person name="Han X.H."/>
            <person name="Huang E.J."/>
            <person name="Li L.F."/>
            <person name="Wei W."/>
            <person name="Gao Y.C."/>
            <person name="Liu J.Z."/>
            <person name="Shao H.Z."/>
            <person name="Wang X."/>
            <person name="Wang C.C."/>
            <person name="Yang T.C."/>
            <person name="Huo Q.B."/>
            <person name="Li W."/>
            <person name="Chen H.Y."/>
            <person name="Chen S.E."/>
            <person name="Zhou L.G."/>
            <person name="Ni X.B."/>
            <person name="Tian J.H."/>
            <person name="Sheng Y."/>
            <person name="Liu T."/>
            <person name="Pan Y.S."/>
            <person name="Xia L.Y."/>
            <person name="Li J."/>
            <person name="Zhao F."/>
            <person name="Cao W.C."/>
        </authorList>
    </citation>
    <scope>NUCLEOTIDE SEQUENCE [LARGE SCALE GENOMIC DNA]</scope>
    <source>
        <strain evidence="4">HaeL-2018</strain>
    </source>
</reference>
<dbReference type="AlphaFoldDB" id="A0A9J6GZ78"/>
<comment type="caution">
    <text evidence="4">The sequence shown here is derived from an EMBL/GenBank/DDBJ whole genome shotgun (WGS) entry which is preliminary data.</text>
</comment>
<name>A0A9J6GZ78_HAELO</name>